<dbReference type="EMBL" id="GL377597">
    <property type="protein sequence ID" value="EFJ22093.1"/>
    <property type="molecule type" value="Genomic_DNA"/>
</dbReference>
<feature type="non-terminal residue" evidence="2">
    <location>
        <position position="1"/>
    </location>
</feature>
<evidence type="ECO:0000259" key="1">
    <source>
        <dbReference type="Pfam" id="PF26578"/>
    </source>
</evidence>
<evidence type="ECO:0000313" key="2">
    <source>
        <dbReference type="EMBL" id="EFJ22093.1"/>
    </source>
</evidence>
<evidence type="ECO:0000313" key="3">
    <source>
        <dbReference type="Proteomes" id="UP000001514"/>
    </source>
</evidence>
<dbReference type="InParanoid" id="D8S0Q6"/>
<dbReference type="PANTHER" id="PTHR31533:SF2">
    <property type="entry name" value="GPI-ANCHORED PROTEIN LLG1"/>
    <property type="match status" value="1"/>
</dbReference>
<reference evidence="2 3" key="1">
    <citation type="journal article" date="2011" name="Science">
        <title>The Selaginella genome identifies genetic changes associated with the evolution of vascular plants.</title>
        <authorList>
            <person name="Banks J.A."/>
            <person name="Nishiyama T."/>
            <person name="Hasebe M."/>
            <person name="Bowman J.L."/>
            <person name="Gribskov M."/>
            <person name="dePamphilis C."/>
            <person name="Albert V.A."/>
            <person name="Aono N."/>
            <person name="Aoyama T."/>
            <person name="Ambrose B.A."/>
            <person name="Ashton N.W."/>
            <person name="Axtell M.J."/>
            <person name="Barker E."/>
            <person name="Barker M.S."/>
            <person name="Bennetzen J.L."/>
            <person name="Bonawitz N.D."/>
            <person name="Chapple C."/>
            <person name="Cheng C."/>
            <person name="Correa L.G."/>
            <person name="Dacre M."/>
            <person name="DeBarry J."/>
            <person name="Dreyer I."/>
            <person name="Elias M."/>
            <person name="Engstrom E.M."/>
            <person name="Estelle M."/>
            <person name="Feng L."/>
            <person name="Finet C."/>
            <person name="Floyd S.K."/>
            <person name="Frommer W.B."/>
            <person name="Fujita T."/>
            <person name="Gramzow L."/>
            <person name="Gutensohn M."/>
            <person name="Harholt J."/>
            <person name="Hattori M."/>
            <person name="Heyl A."/>
            <person name="Hirai T."/>
            <person name="Hiwatashi Y."/>
            <person name="Ishikawa M."/>
            <person name="Iwata M."/>
            <person name="Karol K.G."/>
            <person name="Koehler B."/>
            <person name="Kolukisaoglu U."/>
            <person name="Kubo M."/>
            <person name="Kurata T."/>
            <person name="Lalonde S."/>
            <person name="Li K."/>
            <person name="Li Y."/>
            <person name="Litt A."/>
            <person name="Lyons E."/>
            <person name="Manning G."/>
            <person name="Maruyama T."/>
            <person name="Michael T.P."/>
            <person name="Mikami K."/>
            <person name="Miyazaki S."/>
            <person name="Morinaga S."/>
            <person name="Murata T."/>
            <person name="Mueller-Roeber B."/>
            <person name="Nelson D.R."/>
            <person name="Obara M."/>
            <person name="Oguri Y."/>
            <person name="Olmstead R.G."/>
            <person name="Onodera N."/>
            <person name="Petersen B.L."/>
            <person name="Pils B."/>
            <person name="Prigge M."/>
            <person name="Rensing S.A."/>
            <person name="Riano-Pachon D.M."/>
            <person name="Roberts A.W."/>
            <person name="Sato Y."/>
            <person name="Scheller H.V."/>
            <person name="Schulz B."/>
            <person name="Schulz C."/>
            <person name="Shakirov E.V."/>
            <person name="Shibagaki N."/>
            <person name="Shinohara N."/>
            <person name="Shippen D.E."/>
            <person name="Soerensen I."/>
            <person name="Sotooka R."/>
            <person name="Sugimoto N."/>
            <person name="Sugita M."/>
            <person name="Sumikawa N."/>
            <person name="Tanurdzic M."/>
            <person name="Theissen G."/>
            <person name="Ulvskov P."/>
            <person name="Wakazuki S."/>
            <person name="Weng J.K."/>
            <person name="Willats W.W."/>
            <person name="Wipf D."/>
            <person name="Wolf P.G."/>
            <person name="Yang L."/>
            <person name="Zimmer A.D."/>
            <person name="Zhu Q."/>
            <person name="Mitros T."/>
            <person name="Hellsten U."/>
            <person name="Loque D."/>
            <person name="Otillar R."/>
            <person name="Salamov A."/>
            <person name="Schmutz J."/>
            <person name="Shapiro H."/>
            <person name="Lindquist E."/>
            <person name="Lucas S."/>
            <person name="Rokhsar D."/>
            <person name="Grigoriev I.V."/>
        </authorList>
    </citation>
    <scope>NUCLEOTIDE SEQUENCE [LARGE SCALE GENOMIC DNA]</scope>
</reference>
<accession>D8S0Q6</accession>
<dbReference type="OMA" id="SRQCCAA"/>
<feature type="domain" description="GPI-anchored protein LLG1-like" evidence="1">
    <location>
        <begin position="17"/>
        <end position="91"/>
    </location>
</feature>
<dbReference type="Gramene" id="EFJ22093">
    <property type="protein sequence ID" value="EFJ22093"/>
    <property type="gene ID" value="SELMODRAFT_59296"/>
</dbReference>
<dbReference type="FunCoup" id="D8S0Q6">
    <property type="interactions" value="15"/>
</dbReference>
<dbReference type="PANTHER" id="PTHR31533">
    <property type="entry name" value="GPI-ANCHORED PROTEIN LLG1-RELATED-RELATED"/>
    <property type="match status" value="1"/>
</dbReference>
<dbReference type="AlphaFoldDB" id="D8S0Q6"/>
<sequence length="93" mass="10086">AFTDRAAETFFAACPFDFGTVNYTSITSVCKSPYPQKPCCDSFIALTCRYITYFNDQNTTCADEMFAYLNNAGAYPGGLFANLCVAGPEGLPC</sequence>
<dbReference type="eggNOG" id="ENOG502S17V">
    <property type="taxonomic scope" value="Eukaryota"/>
</dbReference>
<dbReference type="Pfam" id="PF26578">
    <property type="entry name" value="LLG1"/>
    <property type="match status" value="1"/>
</dbReference>
<organism evidence="3">
    <name type="scientific">Selaginella moellendorffii</name>
    <name type="common">Spikemoss</name>
    <dbReference type="NCBI Taxonomy" id="88036"/>
    <lineage>
        <taxon>Eukaryota</taxon>
        <taxon>Viridiplantae</taxon>
        <taxon>Streptophyta</taxon>
        <taxon>Embryophyta</taxon>
        <taxon>Tracheophyta</taxon>
        <taxon>Lycopodiopsida</taxon>
        <taxon>Selaginellales</taxon>
        <taxon>Selaginellaceae</taxon>
        <taxon>Selaginella</taxon>
    </lineage>
</organism>
<dbReference type="InterPro" id="IPR058888">
    <property type="entry name" value="LLG1-like"/>
</dbReference>
<keyword evidence="3" id="KW-1185">Reference proteome</keyword>
<feature type="non-terminal residue" evidence="2">
    <location>
        <position position="93"/>
    </location>
</feature>
<gene>
    <name evidence="2" type="ORF">SELMODRAFT_59296</name>
</gene>
<name>D8S0Q6_SELML</name>
<protein>
    <recommendedName>
        <fullName evidence="1">GPI-anchored protein LLG1-like domain-containing protein</fullName>
    </recommendedName>
</protein>
<dbReference type="Proteomes" id="UP000001514">
    <property type="component" value="Unassembled WGS sequence"/>
</dbReference>
<proteinExistence type="predicted"/>
<dbReference type="InterPro" id="IPR039307">
    <property type="entry name" value="LORELEI-like"/>
</dbReference>
<dbReference type="HOGENOM" id="CLU_119747_2_0_1"/>
<dbReference type="KEGG" id="smo:SELMODRAFT_59296"/>